<keyword evidence="3" id="KW-1185">Reference proteome</keyword>
<evidence type="ECO:0000313" key="2">
    <source>
        <dbReference type="EMBL" id="NHC15910.1"/>
    </source>
</evidence>
<name>A0ABX0GZA4_9ACTN</name>
<organism evidence="2 3">
    <name type="scientific">Motilibacter deserti</name>
    <dbReference type="NCBI Taxonomy" id="2714956"/>
    <lineage>
        <taxon>Bacteria</taxon>
        <taxon>Bacillati</taxon>
        <taxon>Actinomycetota</taxon>
        <taxon>Actinomycetes</taxon>
        <taxon>Motilibacterales</taxon>
        <taxon>Motilibacteraceae</taxon>
        <taxon>Motilibacter</taxon>
    </lineage>
</organism>
<dbReference type="InterPro" id="IPR016181">
    <property type="entry name" value="Acyl_CoA_acyltransferase"/>
</dbReference>
<comment type="caution">
    <text evidence="2">The sequence shown here is derived from an EMBL/GenBank/DDBJ whole genome shotgun (WGS) entry which is preliminary data.</text>
</comment>
<dbReference type="InterPro" id="IPR051531">
    <property type="entry name" value="N-acetyltransferase"/>
</dbReference>
<dbReference type="EMBL" id="JAANNP010000068">
    <property type="protein sequence ID" value="NHC15910.1"/>
    <property type="molecule type" value="Genomic_DNA"/>
</dbReference>
<proteinExistence type="predicted"/>
<dbReference type="PANTHER" id="PTHR43792">
    <property type="entry name" value="GNAT FAMILY, PUTATIVE (AFU_ORTHOLOGUE AFUA_3G00765)-RELATED-RELATED"/>
    <property type="match status" value="1"/>
</dbReference>
<gene>
    <name evidence="2" type="ORF">G9H71_19180</name>
</gene>
<dbReference type="Gene3D" id="3.40.630.30">
    <property type="match status" value="1"/>
</dbReference>
<accession>A0ABX0GZA4</accession>
<dbReference type="PANTHER" id="PTHR43792:SF1">
    <property type="entry name" value="N-ACETYLTRANSFERASE DOMAIN-CONTAINING PROTEIN"/>
    <property type="match status" value="1"/>
</dbReference>
<reference evidence="2 3" key="1">
    <citation type="submission" date="2020-03" db="EMBL/GenBank/DDBJ databases">
        <title>Two novel Motilibacter sp.</title>
        <authorList>
            <person name="Liu S."/>
        </authorList>
    </citation>
    <scope>NUCLEOTIDE SEQUENCE [LARGE SCALE GENOMIC DNA]</scope>
    <source>
        <strain evidence="2 3">E257</strain>
    </source>
</reference>
<dbReference type="InterPro" id="IPR000182">
    <property type="entry name" value="GNAT_dom"/>
</dbReference>
<dbReference type="Proteomes" id="UP000800981">
    <property type="component" value="Unassembled WGS sequence"/>
</dbReference>
<dbReference type="RefSeq" id="WP_166284388.1">
    <property type="nucleotide sequence ID" value="NZ_JAANNP010000068.1"/>
</dbReference>
<feature type="domain" description="N-acetyltransferase" evidence="1">
    <location>
        <begin position="13"/>
        <end position="180"/>
    </location>
</feature>
<dbReference type="Pfam" id="PF13302">
    <property type="entry name" value="Acetyltransf_3"/>
    <property type="match status" value="1"/>
</dbReference>
<dbReference type="PROSITE" id="PS51186">
    <property type="entry name" value="GNAT"/>
    <property type="match status" value="1"/>
</dbReference>
<dbReference type="SUPFAM" id="SSF55729">
    <property type="entry name" value="Acyl-CoA N-acyltransferases (Nat)"/>
    <property type="match status" value="1"/>
</dbReference>
<evidence type="ECO:0000259" key="1">
    <source>
        <dbReference type="PROSITE" id="PS51186"/>
    </source>
</evidence>
<sequence length="187" mass="21060">MLRPDYPIRTARLVLRPFAESDLDDVHDLRSRPEVSRYLYGEPLSRDEAREFLGGRMEAVALEKEGDSLALAVVVPRLGRVLGQVSLNWRSAEHAQGEVGFVFHPDAQGHGYATEAAAQMLRLGFEGLGLHRVYGRCDDRNTKSAAVMERLGMRREAHLVENGVFKGEWGSELVYAVLAREWKERQA</sequence>
<evidence type="ECO:0000313" key="3">
    <source>
        <dbReference type="Proteomes" id="UP000800981"/>
    </source>
</evidence>
<protein>
    <submittedName>
        <fullName evidence="2">GNAT family N-acetyltransferase</fullName>
    </submittedName>
</protein>